<gene>
    <name evidence="1" type="ORF">ACAOBT_LOCUS7518</name>
</gene>
<organism evidence="1 2">
    <name type="scientific">Acanthoscelides obtectus</name>
    <name type="common">Bean weevil</name>
    <name type="synonym">Bruchus obtectus</name>
    <dbReference type="NCBI Taxonomy" id="200917"/>
    <lineage>
        <taxon>Eukaryota</taxon>
        <taxon>Metazoa</taxon>
        <taxon>Ecdysozoa</taxon>
        <taxon>Arthropoda</taxon>
        <taxon>Hexapoda</taxon>
        <taxon>Insecta</taxon>
        <taxon>Pterygota</taxon>
        <taxon>Neoptera</taxon>
        <taxon>Endopterygota</taxon>
        <taxon>Coleoptera</taxon>
        <taxon>Polyphaga</taxon>
        <taxon>Cucujiformia</taxon>
        <taxon>Chrysomeloidea</taxon>
        <taxon>Chrysomelidae</taxon>
        <taxon>Bruchinae</taxon>
        <taxon>Bruchini</taxon>
        <taxon>Acanthoscelides</taxon>
    </lineage>
</organism>
<dbReference type="Proteomes" id="UP001152888">
    <property type="component" value="Unassembled WGS sequence"/>
</dbReference>
<evidence type="ECO:0000313" key="2">
    <source>
        <dbReference type="Proteomes" id="UP001152888"/>
    </source>
</evidence>
<dbReference type="EMBL" id="CAKOFQ010006747">
    <property type="protein sequence ID" value="CAH1967728.1"/>
    <property type="molecule type" value="Genomic_DNA"/>
</dbReference>
<proteinExistence type="predicted"/>
<comment type="caution">
    <text evidence="1">The sequence shown here is derived from an EMBL/GenBank/DDBJ whole genome shotgun (WGS) entry which is preliminary data.</text>
</comment>
<evidence type="ECO:0000313" key="1">
    <source>
        <dbReference type="EMBL" id="CAH1967728.1"/>
    </source>
</evidence>
<accession>A0A9P0K535</accession>
<reference evidence="1" key="1">
    <citation type="submission" date="2022-03" db="EMBL/GenBank/DDBJ databases">
        <authorList>
            <person name="Sayadi A."/>
        </authorList>
    </citation>
    <scope>NUCLEOTIDE SEQUENCE</scope>
</reference>
<protein>
    <submittedName>
        <fullName evidence="1">Uncharacterized protein</fullName>
    </submittedName>
</protein>
<keyword evidence="2" id="KW-1185">Reference proteome</keyword>
<dbReference type="AlphaFoldDB" id="A0A9P0K535"/>
<sequence length="75" mass="8949">MYDQYYKVLQGQALVATTKIIKNKFYHASFTFVHYTNKHQHTIVENSCTRGKPTFVNRTFSWIFASKYRVSHEKL</sequence>
<name>A0A9P0K535_ACAOB</name>